<keyword evidence="3" id="KW-1185">Reference proteome</keyword>
<protein>
    <submittedName>
        <fullName evidence="2">Uncharacterized protein</fullName>
    </submittedName>
</protein>
<feature type="chain" id="PRO_5011499476" evidence="1">
    <location>
        <begin position="24"/>
        <end position="236"/>
    </location>
</feature>
<evidence type="ECO:0000256" key="1">
    <source>
        <dbReference type="SAM" id="SignalP"/>
    </source>
</evidence>
<dbReference type="EMBL" id="FOZG01000002">
    <property type="protein sequence ID" value="SFS05833.1"/>
    <property type="molecule type" value="Genomic_DNA"/>
</dbReference>
<accession>A0A1I6LQX7</accession>
<reference evidence="2 3" key="1">
    <citation type="submission" date="2016-10" db="EMBL/GenBank/DDBJ databases">
        <authorList>
            <person name="de Groot N.N."/>
        </authorList>
    </citation>
    <scope>NUCLEOTIDE SEQUENCE [LARGE SCALE GENOMIC DNA]</scope>
    <source>
        <strain evidence="2 3">S5-249</strain>
    </source>
</reference>
<feature type="signal peptide" evidence="1">
    <location>
        <begin position="1"/>
        <end position="23"/>
    </location>
</feature>
<proteinExistence type="predicted"/>
<dbReference type="OrthoDB" id="7555532at2"/>
<dbReference type="STRING" id="1166337.SAMN05192580_3146"/>
<evidence type="ECO:0000313" key="2">
    <source>
        <dbReference type="EMBL" id="SFS05833.1"/>
    </source>
</evidence>
<organism evidence="2 3">
    <name type="scientific">Sphingomonas jatrophae</name>
    <dbReference type="NCBI Taxonomy" id="1166337"/>
    <lineage>
        <taxon>Bacteria</taxon>
        <taxon>Pseudomonadati</taxon>
        <taxon>Pseudomonadota</taxon>
        <taxon>Alphaproteobacteria</taxon>
        <taxon>Sphingomonadales</taxon>
        <taxon>Sphingomonadaceae</taxon>
        <taxon>Sphingomonas</taxon>
    </lineage>
</organism>
<sequence>MSPFRTSVRLLPLLLSLAAPALAGTRATYVGQDGGRVIVEVADNGDARVGTPGAEDYGLLVGGRFHVVGLRDGRLTVARAEDVATAIGRVVPPIFARRPSSPAQTPAQKIEPDGIADVAGRPGRRFRVSPRPAGQDRLVVSDDPALKPVGAALEGFSTAALLPMAVLLGPAAATTTRDIQAMFALGTPLETPDGLTLTAVDTVDVPAERVRLPAPPISLETLEADLRAGLIGASPR</sequence>
<keyword evidence="1" id="KW-0732">Signal</keyword>
<dbReference type="Proteomes" id="UP000198824">
    <property type="component" value="Unassembled WGS sequence"/>
</dbReference>
<evidence type="ECO:0000313" key="3">
    <source>
        <dbReference type="Proteomes" id="UP000198824"/>
    </source>
</evidence>
<gene>
    <name evidence="2" type="ORF">SAMN05192580_3146</name>
</gene>
<name>A0A1I6LQX7_9SPHN</name>
<dbReference type="AlphaFoldDB" id="A0A1I6LQX7"/>
<dbReference type="RefSeq" id="WP_093315914.1">
    <property type="nucleotide sequence ID" value="NZ_FOZG01000002.1"/>
</dbReference>